<dbReference type="EMBL" id="CM045766">
    <property type="protein sequence ID" value="KAI8002595.1"/>
    <property type="molecule type" value="Genomic_DNA"/>
</dbReference>
<evidence type="ECO:0000313" key="1">
    <source>
        <dbReference type="EMBL" id="KAI8002595.1"/>
    </source>
</evidence>
<dbReference type="Proteomes" id="UP001060215">
    <property type="component" value="Chromosome 9"/>
</dbReference>
<sequence>MCKRLDHKEVESGSGAAMEMLRATNKDNDTALHIAVRNPRNSGVLKDIEFIRPPNNAGVVEWLTKENPKFTHPPNNAKETPLYLAAERQRNDMVSMILKNCTSPANGGPKGQTALHAAASDRQEIEKDKSVAYITTCDEDDEKAALHIAAARGNVRVMEELLSQCPDFWEMVNSKRQNILHIAVDME</sequence>
<proteinExistence type="predicted"/>
<organism evidence="1 2">
    <name type="scientific">Camellia lanceoleosa</name>
    <dbReference type="NCBI Taxonomy" id="1840588"/>
    <lineage>
        <taxon>Eukaryota</taxon>
        <taxon>Viridiplantae</taxon>
        <taxon>Streptophyta</taxon>
        <taxon>Embryophyta</taxon>
        <taxon>Tracheophyta</taxon>
        <taxon>Spermatophyta</taxon>
        <taxon>Magnoliopsida</taxon>
        <taxon>eudicotyledons</taxon>
        <taxon>Gunneridae</taxon>
        <taxon>Pentapetalae</taxon>
        <taxon>asterids</taxon>
        <taxon>Ericales</taxon>
        <taxon>Theaceae</taxon>
        <taxon>Camellia</taxon>
    </lineage>
</organism>
<comment type="caution">
    <text evidence="1">The sequence shown here is derived from an EMBL/GenBank/DDBJ whole genome shotgun (WGS) entry which is preliminary data.</text>
</comment>
<evidence type="ECO:0000313" key="2">
    <source>
        <dbReference type="Proteomes" id="UP001060215"/>
    </source>
</evidence>
<gene>
    <name evidence="1" type="ORF">LOK49_LG08G02853</name>
</gene>
<accession>A0ACC0GQS4</accession>
<protein>
    <submittedName>
        <fullName evidence="1">Ankyrin repeat-containing protein</fullName>
    </submittedName>
</protein>
<keyword evidence="2" id="KW-1185">Reference proteome</keyword>
<reference evidence="1 2" key="1">
    <citation type="journal article" date="2022" name="Plant J.">
        <title>Chromosome-level genome of Camellia lanceoleosa provides a valuable resource for understanding genome evolution and self-incompatibility.</title>
        <authorList>
            <person name="Gong W."/>
            <person name="Xiao S."/>
            <person name="Wang L."/>
            <person name="Liao Z."/>
            <person name="Chang Y."/>
            <person name="Mo W."/>
            <person name="Hu G."/>
            <person name="Li W."/>
            <person name="Zhao G."/>
            <person name="Zhu H."/>
            <person name="Hu X."/>
            <person name="Ji K."/>
            <person name="Xiang X."/>
            <person name="Song Q."/>
            <person name="Yuan D."/>
            <person name="Jin S."/>
            <person name="Zhang L."/>
        </authorList>
    </citation>
    <scope>NUCLEOTIDE SEQUENCE [LARGE SCALE GENOMIC DNA]</scope>
    <source>
        <strain evidence="1">SQ_2022a</strain>
    </source>
</reference>
<name>A0ACC0GQS4_9ERIC</name>